<accession>A0A8S3YJB0</accession>
<keyword evidence="2" id="KW-1185">Reference proteome</keyword>
<name>A0A8S3YJB0_9EUPU</name>
<gene>
    <name evidence="1" type="ORF">CUNI_LOCUS1010</name>
</gene>
<evidence type="ECO:0000313" key="1">
    <source>
        <dbReference type="EMBL" id="CAG5115452.1"/>
    </source>
</evidence>
<reference evidence="1" key="1">
    <citation type="submission" date="2021-04" db="EMBL/GenBank/DDBJ databases">
        <authorList>
            <consortium name="Molecular Ecology Group"/>
        </authorList>
    </citation>
    <scope>NUCLEOTIDE SEQUENCE</scope>
</reference>
<organism evidence="1 2">
    <name type="scientific">Candidula unifasciata</name>
    <dbReference type="NCBI Taxonomy" id="100452"/>
    <lineage>
        <taxon>Eukaryota</taxon>
        <taxon>Metazoa</taxon>
        <taxon>Spiralia</taxon>
        <taxon>Lophotrochozoa</taxon>
        <taxon>Mollusca</taxon>
        <taxon>Gastropoda</taxon>
        <taxon>Heterobranchia</taxon>
        <taxon>Euthyneura</taxon>
        <taxon>Panpulmonata</taxon>
        <taxon>Eupulmonata</taxon>
        <taxon>Stylommatophora</taxon>
        <taxon>Helicina</taxon>
        <taxon>Helicoidea</taxon>
        <taxon>Geomitridae</taxon>
        <taxon>Candidula</taxon>
    </lineage>
</organism>
<sequence>MSTAKPKKKIRAKYDPYVNSKDVLALDHHIFQDFLNDREVALVMFYDPEEPECDWSKKHFIRAAKTTERENHAFAAVNCVKEQAICADEGSTGVYPFFKLYSRGNLIDTYRDHRSFIHFTMRKFVENAPIIPDREPPLNPCTQKPYEEP</sequence>
<dbReference type="Proteomes" id="UP000678393">
    <property type="component" value="Unassembled WGS sequence"/>
</dbReference>
<dbReference type="SUPFAM" id="SSF52833">
    <property type="entry name" value="Thioredoxin-like"/>
    <property type="match status" value="1"/>
</dbReference>
<dbReference type="EMBL" id="CAJHNH020000118">
    <property type="protein sequence ID" value="CAG5115452.1"/>
    <property type="molecule type" value="Genomic_DNA"/>
</dbReference>
<dbReference type="AlphaFoldDB" id="A0A8S3YJB0"/>
<proteinExistence type="predicted"/>
<dbReference type="InterPro" id="IPR051063">
    <property type="entry name" value="PDI"/>
</dbReference>
<dbReference type="Gene3D" id="3.40.30.10">
    <property type="entry name" value="Glutaredoxin"/>
    <property type="match status" value="1"/>
</dbReference>
<dbReference type="GO" id="GO:0003756">
    <property type="term" value="F:protein disulfide isomerase activity"/>
    <property type="evidence" value="ECO:0007669"/>
    <property type="project" value="TreeGrafter"/>
</dbReference>
<comment type="caution">
    <text evidence="1">The sequence shown here is derived from an EMBL/GenBank/DDBJ whole genome shotgun (WGS) entry which is preliminary data.</text>
</comment>
<dbReference type="InterPro" id="IPR036249">
    <property type="entry name" value="Thioredoxin-like_sf"/>
</dbReference>
<dbReference type="GO" id="GO:0006457">
    <property type="term" value="P:protein folding"/>
    <property type="evidence" value="ECO:0007669"/>
    <property type="project" value="TreeGrafter"/>
</dbReference>
<evidence type="ECO:0008006" key="3">
    <source>
        <dbReference type="Google" id="ProtNLM"/>
    </source>
</evidence>
<evidence type="ECO:0000313" key="2">
    <source>
        <dbReference type="Proteomes" id="UP000678393"/>
    </source>
</evidence>
<protein>
    <recommendedName>
        <fullName evidence="3">Thioredoxin domain-containing protein</fullName>
    </recommendedName>
</protein>
<dbReference type="GO" id="GO:0005783">
    <property type="term" value="C:endoplasmic reticulum"/>
    <property type="evidence" value="ECO:0007669"/>
    <property type="project" value="TreeGrafter"/>
</dbReference>
<dbReference type="OrthoDB" id="72053at2759"/>
<dbReference type="PANTHER" id="PTHR45672">
    <property type="entry name" value="PROTEIN DISULFIDE-ISOMERASE C17H9.14C-RELATED"/>
    <property type="match status" value="1"/>
</dbReference>
<dbReference type="PANTHER" id="PTHR45672:SF2">
    <property type="entry name" value="PROTEIN DISULFIDE-ISOMERASE A5"/>
    <property type="match status" value="1"/>
</dbReference>